<evidence type="ECO:0000256" key="3">
    <source>
        <dbReference type="ARBA" id="ARBA00023125"/>
    </source>
</evidence>
<dbReference type="InterPro" id="IPR012845">
    <property type="entry name" value="RNA_pol_sigma_FliA_WhiG"/>
</dbReference>
<dbReference type="InterPro" id="IPR007630">
    <property type="entry name" value="RNA_pol_sigma70_r4"/>
</dbReference>
<dbReference type="GO" id="GO:0016987">
    <property type="term" value="F:sigma factor activity"/>
    <property type="evidence" value="ECO:0007669"/>
    <property type="project" value="UniProtKB-KW"/>
</dbReference>
<comment type="caution">
    <text evidence="6">The sequence shown here is derived from an EMBL/GenBank/DDBJ whole genome shotgun (WGS) entry which is preliminary data.</text>
</comment>
<keyword evidence="3" id="KW-0238">DNA-binding</keyword>
<dbReference type="NCBIfam" id="NF005413">
    <property type="entry name" value="PRK06986.1"/>
    <property type="match status" value="1"/>
</dbReference>
<evidence type="ECO:0000313" key="6">
    <source>
        <dbReference type="EMBL" id="RRK33667.1"/>
    </source>
</evidence>
<keyword evidence="2" id="KW-0731">Sigma factor</keyword>
<dbReference type="GO" id="GO:0006352">
    <property type="term" value="P:DNA-templated transcription initiation"/>
    <property type="evidence" value="ECO:0007669"/>
    <property type="project" value="InterPro"/>
</dbReference>
<dbReference type="Proteomes" id="UP000274920">
    <property type="component" value="Unassembled WGS sequence"/>
</dbReference>
<dbReference type="NCBIfam" id="TIGR02937">
    <property type="entry name" value="sigma70-ECF"/>
    <property type="match status" value="1"/>
</dbReference>
<dbReference type="InterPro" id="IPR000943">
    <property type="entry name" value="RNA_pol_sigma70"/>
</dbReference>
<dbReference type="PROSITE" id="PS00716">
    <property type="entry name" value="SIGMA70_2"/>
    <property type="match status" value="1"/>
</dbReference>
<name>A0A3R8JQR5_9FIRM</name>
<dbReference type="EMBL" id="RHJS01000002">
    <property type="protein sequence ID" value="RRK33667.1"/>
    <property type="molecule type" value="Genomic_DNA"/>
</dbReference>
<dbReference type="Pfam" id="PF04545">
    <property type="entry name" value="Sigma70_r4"/>
    <property type="match status" value="1"/>
</dbReference>
<keyword evidence="4" id="KW-0804">Transcription</keyword>
<dbReference type="InterPro" id="IPR013325">
    <property type="entry name" value="RNA_pol_sigma_r2"/>
</dbReference>
<dbReference type="RefSeq" id="WP_125128891.1">
    <property type="nucleotide sequence ID" value="NZ_RHJS01000002.1"/>
</dbReference>
<keyword evidence="1" id="KW-0805">Transcription regulation</keyword>
<feature type="domain" description="RNA polymerase sigma-70" evidence="5">
    <location>
        <begin position="223"/>
        <end position="249"/>
    </location>
</feature>
<dbReference type="PRINTS" id="PR00046">
    <property type="entry name" value="SIGMA70FCT"/>
</dbReference>
<dbReference type="GO" id="GO:0003677">
    <property type="term" value="F:DNA binding"/>
    <property type="evidence" value="ECO:0007669"/>
    <property type="project" value="UniProtKB-KW"/>
</dbReference>
<dbReference type="SUPFAM" id="SSF88946">
    <property type="entry name" value="Sigma2 domain of RNA polymerase sigma factors"/>
    <property type="match status" value="1"/>
</dbReference>
<organism evidence="6 7">
    <name type="scientific">Schaedlerella arabinosiphila</name>
    <dbReference type="NCBI Taxonomy" id="2044587"/>
    <lineage>
        <taxon>Bacteria</taxon>
        <taxon>Bacillati</taxon>
        <taxon>Bacillota</taxon>
        <taxon>Clostridia</taxon>
        <taxon>Lachnospirales</taxon>
        <taxon>Lachnospiraceae</taxon>
        <taxon>Schaedlerella</taxon>
    </lineage>
</organism>
<evidence type="ECO:0000313" key="7">
    <source>
        <dbReference type="Proteomes" id="UP000274920"/>
    </source>
</evidence>
<keyword evidence="7" id="KW-1185">Reference proteome</keyword>
<dbReference type="Pfam" id="PF04539">
    <property type="entry name" value="Sigma70_r3"/>
    <property type="match status" value="1"/>
</dbReference>
<evidence type="ECO:0000256" key="2">
    <source>
        <dbReference type="ARBA" id="ARBA00023082"/>
    </source>
</evidence>
<gene>
    <name evidence="6" type="ORF">EBB54_21650</name>
</gene>
<dbReference type="NCBIfam" id="TIGR02479">
    <property type="entry name" value="FliA_WhiG"/>
    <property type="match status" value="1"/>
</dbReference>
<dbReference type="PANTHER" id="PTHR30385">
    <property type="entry name" value="SIGMA FACTOR F FLAGELLAR"/>
    <property type="match status" value="1"/>
</dbReference>
<dbReference type="SUPFAM" id="SSF88659">
    <property type="entry name" value="Sigma3 and sigma4 domains of RNA polymerase sigma factors"/>
    <property type="match status" value="2"/>
</dbReference>
<dbReference type="InterPro" id="IPR013324">
    <property type="entry name" value="RNA_pol_sigma_r3/r4-like"/>
</dbReference>
<dbReference type="InterPro" id="IPR014284">
    <property type="entry name" value="RNA_pol_sigma-70_dom"/>
</dbReference>
<accession>A0A3R8JQR5</accession>
<dbReference type="PIRSF" id="PIRSF000770">
    <property type="entry name" value="RNA_pol_sigma-SigE/K"/>
    <property type="match status" value="1"/>
</dbReference>
<sequence length="257" mass="30095">METQEQYKDKSNEELLQLYKETGSLEVKQEIVMRYIYLVKSIALQMRDIYLSFSQVDDIISEGVIAIMSAIDKFDMDKNVKFETFISKRIKGMIIDLARKQDWVPRSTRKNTRDIEEAVMTLYNKLGYYPSIQEVTEYLNITPEKYQDTMRKASLFNILSLDMVLAEAQGNEISMKLPQVETNEQPENQFLKKEVTEVLAEGIKKLKENEQLVISLYYIDDLNMRQIADVLQVSEPRVSQIHSNAIKKLRVHMEKFI</sequence>
<dbReference type="Gene3D" id="1.10.1740.10">
    <property type="match status" value="1"/>
</dbReference>
<evidence type="ECO:0000256" key="1">
    <source>
        <dbReference type="ARBA" id="ARBA00023015"/>
    </source>
</evidence>
<dbReference type="Gene3D" id="1.20.140.160">
    <property type="match status" value="1"/>
</dbReference>
<dbReference type="InterPro" id="IPR007624">
    <property type="entry name" value="RNA_pol_sigma70_r3"/>
</dbReference>
<proteinExistence type="predicted"/>
<dbReference type="CDD" id="cd06171">
    <property type="entry name" value="Sigma70_r4"/>
    <property type="match status" value="1"/>
</dbReference>
<evidence type="ECO:0000256" key="4">
    <source>
        <dbReference type="ARBA" id="ARBA00023163"/>
    </source>
</evidence>
<dbReference type="PANTHER" id="PTHR30385:SF7">
    <property type="entry name" value="RNA POLYMERASE SIGMA FACTOR FLIA"/>
    <property type="match status" value="1"/>
</dbReference>
<dbReference type="Pfam" id="PF04542">
    <property type="entry name" value="Sigma70_r2"/>
    <property type="match status" value="1"/>
</dbReference>
<dbReference type="InterPro" id="IPR007627">
    <property type="entry name" value="RNA_pol_sigma70_r2"/>
</dbReference>
<evidence type="ECO:0000259" key="5">
    <source>
        <dbReference type="PROSITE" id="PS00716"/>
    </source>
</evidence>
<dbReference type="GO" id="GO:0003899">
    <property type="term" value="F:DNA-directed RNA polymerase activity"/>
    <property type="evidence" value="ECO:0007669"/>
    <property type="project" value="InterPro"/>
</dbReference>
<reference evidence="6" key="1">
    <citation type="submission" date="2018-10" db="EMBL/GenBank/DDBJ databases">
        <title>Schaedlerella arabinophila gen. nov. sp. nov., isolated from the mouse intestinal tract and comparative analysis with the genome of the closely related altered Schaedler flora strain ASF502.</title>
        <authorList>
            <person name="Miyake S."/>
            <person name="Soh M."/>
            <person name="Seedorf H."/>
        </authorList>
    </citation>
    <scope>NUCLEOTIDE SEQUENCE [LARGE SCALE GENOMIC DNA]</scope>
    <source>
        <strain evidence="6">DSM 106076</strain>
    </source>
</reference>
<dbReference type="AlphaFoldDB" id="A0A3R8JQR5"/>
<protein>
    <submittedName>
        <fullName evidence="6">FliA/WhiG family RNA polymerase sigma factor</fullName>
    </submittedName>
</protein>